<protein>
    <recommendedName>
        <fullName evidence="1">Vacuolar ATPase assembly protein VMA22</fullName>
    </recommendedName>
</protein>
<dbReference type="GeneID" id="95979374"/>
<evidence type="ECO:0000313" key="5">
    <source>
        <dbReference type="Proteomes" id="UP001562354"/>
    </source>
</evidence>
<dbReference type="Proteomes" id="UP001562354">
    <property type="component" value="Unassembled WGS sequence"/>
</dbReference>
<comment type="caution">
    <text evidence="4">The sequence shown here is derived from an EMBL/GenBank/DDBJ whole genome shotgun (WGS) entry which is preliminary data.</text>
</comment>
<sequence length="232" mass="25854">MAAEIEQDVIAAADTLNLSDLKDKLDSLWAEHLKLLDQYDQAQKQIQKHLSSGFFSLAQASFKSPSKIRYGQDYYDERMQATRGLVPNDKSPRVFTIGLLQEPVSQDTDEKVVHEKVGEAQLATPPASPRHLPESDEKDESKVEGDEKSTDTANGKKPPKQPPNPLHWYGILVPYQLRQAQGSFISAVEGPIGEAVTTAHEMRRLEVEIRKLRKEVKRATKKKAASDSHGAS</sequence>
<evidence type="ECO:0000256" key="1">
    <source>
        <dbReference type="ARBA" id="ARBA00093634"/>
    </source>
</evidence>
<keyword evidence="5" id="KW-1185">Reference proteome</keyword>
<organism evidence="4 5">
    <name type="scientific">Neodothiora populina</name>
    <dbReference type="NCBI Taxonomy" id="2781224"/>
    <lineage>
        <taxon>Eukaryota</taxon>
        <taxon>Fungi</taxon>
        <taxon>Dikarya</taxon>
        <taxon>Ascomycota</taxon>
        <taxon>Pezizomycotina</taxon>
        <taxon>Dothideomycetes</taxon>
        <taxon>Dothideomycetidae</taxon>
        <taxon>Dothideales</taxon>
        <taxon>Dothioraceae</taxon>
        <taxon>Neodothiora</taxon>
    </lineage>
</organism>
<dbReference type="InterPro" id="IPR040357">
    <property type="entry name" value="Vma22/CCDC115"/>
</dbReference>
<dbReference type="PANTHER" id="PTHR31996:SF2">
    <property type="entry name" value="COILED-COIL DOMAIN-CONTAINING PROTEIN 115"/>
    <property type="match status" value="1"/>
</dbReference>
<evidence type="ECO:0000256" key="2">
    <source>
        <dbReference type="SAM" id="Coils"/>
    </source>
</evidence>
<name>A0ABR3P666_9PEZI</name>
<proteinExistence type="predicted"/>
<keyword evidence="2" id="KW-0175">Coiled coil</keyword>
<dbReference type="Pfam" id="PF21730">
    <property type="entry name" value="Vma22_CCDC115"/>
    <property type="match status" value="1"/>
</dbReference>
<reference evidence="4 5" key="1">
    <citation type="submission" date="2024-07" db="EMBL/GenBank/DDBJ databases">
        <title>Draft sequence of the Neodothiora populina.</title>
        <authorList>
            <person name="Drown D.D."/>
            <person name="Schuette U.S."/>
            <person name="Buechlein A.B."/>
            <person name="Rusch D.R."/>
            <person name="Winton L.W."/>
            <person name="Adams G.A."/>
        </authorList>
    </citation>
    <scope>NUCLEOTIDE SEQUENCE [LARGE SCALE GENOMIC DNA]</scope>
    <source>
        <strain evidence="4 5">CPC 39397</strain>
    </source>
</reference>
<feature type="region of interest" description="Disordered" evidence="3">
    <location>
        <begin position="118"/>
        <end position="167"/>
    </location>
</feature>
<dbReference type="PANTHER" id="PTHR31996">
    <property type="entry name" value="COILED-COIL DOMAIN-CONTAINING PROTEIN 115"/>
    <property type="match status" value="1"/>
</dbReference>
<feature type="coiled-coil region" evidence="2">
    <location>
        <begin position="195"/>
        <end position="222"/>
    </location>
</feature>
<accession>A0ABR3P666</accession>
<evidence type="ECO:0000313" key="4">
    <source>
        <dbReference type="EMBL" id="KAL1301418.1"/>
    </source>
</evidence>
<evidence type="ECO:0000256" key="3">
    <source>
        <dbReference type="SAM" id="MobiDB-lite"/>
    </source>
</evidence>
<gene>
    <name evidence="4" type="ORF">AAFC00_005675</name>
</gene>
<dbReference type="RefSeq" id="XP_069197694.1">
    <property type="nucleotide sequence ID" value="XM_069345492.1"/>
</dbReference>
<dbReference type="EMBL" id="JBFMKM010000013">
    <property type="protein sequence ID" value="KAL1301418.1"/>
    <property type="molecule type" value="Genomic_DNA"/>
</dbReference>
<feature type="compositionally biased region" description="Basic and acidic residues" evidence="3">
    <location>
        <begin position="131"/>
        <end position="150"/>
    </location>
</feature>